<evidence type="ECO:0000256" key="2">
    <source>
        <dbReference type="ARBA" id="ARBA00004418"/>
    </source>
</evidence>
<dbReference type="Proteomes" id="UP000198635">
    <property type="component" value="Unassembled WGS sequence"/>
</dbReference>
<dbReference type="InterPro" id="IPR050867">
    <property type="entry name" value="NiFe/NiFeSe_hydrgnase_LSU"/>
</dbReference>
<keyword evidence="5 9" id="KW-0533">Nickel</keyword>
<evidence type="ECO:0000256" key="1">
    <source>
        <dbReference type="ARBA" id="ARBA00001967"/>
    </source>
</evidence>
<dbReference type="PANTHER" id="PTHR42958:SF2">
    <property type="entry name" value="UPTAKE HYDROGENASE LARGE SUBUNIT"/>
    <property type="match status" value="1"/>
</dbReference>
<feature type="binding site" evidence="9">
    <location>
        <position position="445"/>
    </location>
    <ligand>
        <name>Mg(2+)</name>
        <dbReference type="ChEBI" id="CHEBI:18420"/>
    </ligand>
</feature>
<keyword evidence="11" id="KW-1185">Reference proteome</keyword>
<evidence type="ECO:0000256" key="3">
    <source>
        <dbReference type="ARBA" id="ARBA00009292"/>
    </source>
</evidence>
<dbReference type="NCBIfam" id="NF045518">
    <property type="entry name" value="H2_NiFeSe_large"/>
    <property type="match status" value="1"/>
</dbReference>
<dbReference type="STRING" id="52560.SAMN04488082_105124"/>
<keyword evidence="6 9" id="KW-0479">Metal-binding</keyword>
<feature type="binding site" evidence="9">
    <location>
        <position position="71"/>
    </location>
    <ligand>
        <name>Ni(2+)</name>
        <dbReference type="ChEBI" id="CHEBI:49786"/>
    </ligand>
</feature>
<dbReference type="SUPFAM" id="SSF56762">
    <property type="entry name" value="HydB/Nqo4-like"/>
    <property type="match status" value="1"/>
</dbReference>
<feature type="binding site" evidence="9">
    <location>
        <position position="74"/>
    </location>
    <ligand>
        <name>Fe cation</name>
        <dbReference type="ChEBI" id="CHEBI:24875"/>
    </ligand>
</feature>
<comment type="similarity">
    <text evidence="3">Belongs to the [NiFe]/[NiFeSe] hydrogenase large subunit family.</text>
</comment>
<feature type="binding site" evidence="9">
    <location>
        <position position="52"/>
    </location>
    <ligand>
        <name>Mg(2+)</name>
        <dbReference type="ChEBI" id="CHEBI:18420"/>
    </ligand>
</feature>
<dbReference type="EMBL" id="FORX01000005">
    <property type="protein sequence ID" value="SFJ67075.1"/>
    <property type="molecule type" value="Genomic_DNA"/>
</dbReference>
<evidence type="ECO:0000313" key="11">
    <source>
        <dbReference type="Proteomes" id="UP000198635"/>
    </source>
</evidence>
<gene>
    <name evidence="10" type="ORF">SAMN04488082_105124</name>
</gene>
<dbReference type="InterPro" id="IPR018194">
    <property type="entry name" value="Ni-dep_hyd_lsu_Ni_BS"/>
</dbReference>
<comment type="subunit">
    <text evidence="4">Heterodimer of a large and a small subunit.</text>
</comment>
<keyword evidence="9" id="KW-0460">Magnesium</keyword>
<comment type="subcellular location">
    <subcellularLocation>
        <location evidence="2">Periplasm</location>
    </subcellularLocation>
</comment>
<evidence type="ECO:0000256" key="8">
    <source>
        <dbReference type="ARBA" id="ARBA00023002"/>
    </source>
</evidence>
<proteinExistence type="inferred from homology"/>
<feature type="binding site" evidence="9">
    <location>
        <position position="74"/>
    </location>
    <ligand>
        <name>Ni(2+)</name>
        <dbReference type="ChEBI" id="CHEBI:49786"/>
    </ligand>
</feature>
<evidence type="ECO:0000256" key="7">
    <source>
        <dbReference type="ARBA" id="ARBA00022764"/>
    </source>
</evidence>
<dbReference type="FunFam" id="1.10.645.10:FF:000002">
    <property type="entry name" value="Hydrogenase 2 large subunit"/>
    <property type="match status" value="1"/>
</dbReference>
<reference evidence="11" key="1">
    <citation type="submission" date="2016-10" db="EMBL/GenBank/DDBJ databases">
        <authorList>
            <person name="Varghese N."/>
            <person name="Submissions S."/>
        </authorList>
    </citation>
    <scope>NUCLEOTIDE SEQUENCE [LARGE SCALE GENOMIC DNA]</scope>
    <source>
        <strain evidence="11">DSM 5918</strain>
    </source>
</reference>
<evidence type="ECO:0000313" key="10">
    <source>
        <dbReference type="EMBL" id="SFJ67075.1"/>
    </source>
</evidence>
<comment type="cofactor">
    <cofactor evidence="9">
        <name>Fe cation</name>
        <dbReference type="ChEBI" id="CHEBI:24875"/>
    </cofactor>
</comment>
<evidence type="ECO:0000256" key="5">
    <source>
        <dbReference type="ARBA" id="ARBA00022596"/>
    </source>
</evidence>
<protein>
    <submittedName>
        <fullName evidence="10">Hydrogenase large subunit</fullName>
    </submittedName>
</protein>
<dbReference type="AlphaFoldDB" id="A0A1I3T7Y9"/>
<dbReference type="PROSITE" id="PS00507">
    <property type="entry name" value="NI_HGENASE_L_1"/>
    <property type="match status" value="1"/>
</dbReference>
<dbReference type="InterPro" id="IPR029014">
    <property type="entry name" value="NiFe-Hase_large"/>
</dbReference>
<dbReference type="GO" id="GO:0016151">
    <property type="term" value="F:nickel cation binding"/>
    <property type="evidence" value="ECO:0007669"/>
    <property type="project" value="InterPro"/>
</dbReference>
<dbReference type="PANTHER" id="PTHR42958">
    <property type="entry name" value="HYDROGENASE-2 LARGE CHAIN"/>
    <property type="match status" value="1"/>
</dbReference>
<dbReference type="GO" id="GO:0042597">
    <property type="term" value="C:periplasmic space"/>
    <property type="evidence" value="ECO:0007669"/>
    <property type="project" value="UniProtKB-SubCell"/>
</dbReference>
<keyword evidence="8" id="KW-0560">Oxidoreductase</keyword>
<name>A0A1I3T7Y9_9BACT</name>
<sequence>MSQAATPAADGKVKISIDPLTRVEGHLKIEVEVKDGKVVDAKCSGGMFRGFEQILRGRDPRDSSQIVQRICGVCPTAHCTASVMAQDDAFGVKVTTNGRITRNLIFGANYLQSHILHFYHLAALDYVKGPDVSPFVPRYANADLLTDRIKDGAKADATNTYGLNQYLKALEIRRICHEMVAMFGGRMPHVQGMVVGGATEIPTADKVAEYAARFKEVQKFVIEEYLPLIYTLGSVYTDLFETGIGWKNVIAFGVFPEDDDYKTFLLKPGVYIDGKDEEFDSKLVKEYVGHSFFDHSAPGGLHYSVGETNPNPDKPGAYSFVKAPRYKDKPCEVGPLARMWVQNPELSPVGQKLLKELYGIEAKNFRDLGDKAFSIMGRHVARAEETWLTAVAVEKWLKQVQPGAETYVKSEIPDAAEGTGFTEAPRGSLLHFLKIKDKKIENYQIVSATLWNANPRDDMGQRGPIEEALIGVPVPDIKNPVNVGRLVRSYDP</sequence>
<dbReference type="Pfam" id="PF00374">
    <property type="entry name" value="NiFeSe_Hases"/>
    <property type="match status" value="2"/>
</dbReference>
<accession>A0A1I3T7Y9</accession>
<keyword evidence="7" id="KW-0574">Periplasm</keyword>
<evidence type="ECO:0000256" key="4">
    <source>
        <dbReference type="ARBA" id="ARBA00011771"/>
    </source>
</evidence>
<evidence type="ECO:0000256" key="6">
    <source>
        <dbReference type="ARBA" id="ARBA00022723"/>
    </source>
</evidence>
<organism evidence="10 11">
    <name type="scientific">Desulfomicrobium apsheronum</name>
    <dbReference type="NCBI Taxonomy" id="52560"/>
    <lineage>
        <taxon>Bacteria</taxon>
        <taxon>Pseudomonadati</taxon>
        <taxon>Thermodesulfobacteriota</taxon>
        <taxon>Desulfovibrionia</taxon>
        <taxon>Desulfovibrionales</taxon>
        <taxon>Desulfomicrobiaceae</taxon>
        <taxon>Desulfomicrobium</taxon>
    </lineage>
</organism>
<dbReference type="GO" id="GO:0008901">
    <property type="term" value="F:ferredoxin hydrogenase activity"/>
    <property type="evidence" value="ECO:0007669"/>
    <property type="project" value="InterPro"/>
</dbReference>
<evidence type="ECO:0000256" key="9">
    <source>
        <dbReference type="PIRSR" id="PIRSR601501-1"/>
    </source>
</evidence>
<dbReference type="NCBIfam" id="NF033181">
    <property type="entry name" value="NiFeSe_hydrog"/>
    <property type="match status" value="1"/>
</dbReference>
<dbReference type="InterPro" id="IPR001501">
    <property type="entry name" value="Ni-dep_hyd_lsu"/>
</dbReference>
<dbReference type="Gene3D" id="1.10.645.10">
    <property type="entry name" value="Cytochrome-c3 Hydrogenase, chain B"/>
    <property type="match status" value="1"/>
</dbReference>
<comment type="cofactor">
    <cofactor evidence="1 9">
        <name>Ni(2+)</name>
        <dbReference type="ChEBI" id="CHEBI:49786"/>
    </cofactor>
</comment>
<keyword evidence="9" id="KW-0408">Iron</keyword>